<dbReference type="PANTHER" id="PTHR30290">
    <property type="entry name" value="PERIPLASMIC BINDING COMPONENT OF ABC TRANSPORTER"/>
    <property type="match status" value="1"/>
</dbReference>
<dbReference type="InterPro" id="IPR000914">
    <property type="entry name" value="SBP_5_dom"/>
</dbReference>
<comment type="caution">
    <text evidence="2">The sequence shown here is derived from an EMBL/GenBank/DDBJ whole genome shotgun (WGS) entry which is preliminary data.</text>
</comment>
<dbReference type="InterPro" id="IPR011980">
    <property type="entry name" value="CntA-like"/>
</dbReference>
<proteinExistence type="predicted"/>
<dbReference type="GO" id="GO:0015833">
    <property type="term" value="P:peptide transport"/>
    <property type="evidence" value="ECO:0007669"/>
    <property type="project" value="TreeGrafter"/>
</dbReference>
<dbReference type="Proteomes" id="UP000548423">
    <property type="component" value="Unassembled WGS sequence"/>
</dbReference>
<dbReference type="Gene3D" id="3.10.105.10">
    <property type="entry name" value="Dipeptide-binding Protein, Domain 3"/>
    <property type="match status" value="1"/>
</dbReference>
<evidence type="ECO:0000313" key="3">
    <source>
        <dbReference type="Proteomes" id="UP000548423"/>
    </source>
</evidence>
<dbReference type="PANTHER" id="PTHR30290:SF37">
    <property type="entry name" value="NICKEL-BINDING PERIPLASMIC PROTEIN"/>
    <property type="match status" value="1"/>
</dbReference>
<dbReference type="Pfam" id="PF00496">
    <property type="entry name" value="SBP_bac_5"/>
    <property type="match status" value="1"/>
</dbReference>
<evidence type="ECO:0000313" key="2">
    <source>
        <dbReference type="EMBL" id="NYE07116.1"/>
    </source>
</evidence>
<dbReference type="AlphaFoldDB" id="A0A852THB6"/>
<name>A0A852THB6_9BACI</name>
<dbReference type="GO" id="GO:0016151">
    <property type="term" value="F:nickel cation binding"/>
    <property type="evidence" value="ECO:0007669"/>
    <property type="project" value="InterPro"/>
</dbReference>
<dbReference type="GO" id="GO:0020037">
    <property type="term" value="F:heme binding"/>
    <property type="evidence" value="ECO:0007669"/>
    <property type="project" value="InterPro"/>
</dbReference>
<dbReference type="GO" id="GO:0043190">
    <property type="term" value="C:ATP-binding cassette (ABC) transporter complex"/>
    <property type="evidence" value="ECO:0007669"/>
    <property type="project" value="InterPro"/>
</dbReference>
<dbReference type="GO" id="GO:0030288">
    <property type="term" value="C:outer membrane-bounded periplasmic space"/>
    <property type="evidence" value="ECO:0007669"/>
    <property type="project" value="TreeGrafter"/>
</dbReference>
<dbReference type="Gene3D" id="3.40.190.10">
    <property type="entry name" value="Periplasmic binding protein-like II"/>
    <property type="match status" value="1"/>
</dbReference>
<reference evidence="3" key="2">
    <citation type="submission" date="2020-08" db="EMBL/GenBank/DDBJ databases">
        <title>The Agave Microbiome: Exploring the role of microbial communities in plant adaptations to desert environments.</title>
        <authorList>
            <person name="Partida-Martinez L.P."/>
        </authorList>
    </citation>
    <scope>NUCLEOTIDE SEQUENCE [LARGE SCALE GENOMIC DNA]</scope>
    <source>
        <strain evidence="3">AT2.8</strain>
    </source>
</reference>
<dbReference type="EMBL" id="JACCBX010000008">
    <property type="protein sequence ID" value="NYE07116.1"/>
    <property type="molecule type" value="Genomic_DNA"/>
</dbReference>
<reference evidence="3" key="1">
    <citation type="submission" date="2020-07" db="EMBL/GenBank/DDBJ databases">
        <authorList>
            <person name="Partida-Martinez L."/>
            <person name="Huntemann M."/>
            <person name="Clum A."/>
            <person name="Wang J."/>
            <person name="Palaniappan K."/>
            <person name="Ritter S."/>
            <person name="Chen I.-M."/>
            <person name="Stamatis D."/>
            <person name="Reddy T."/>
            <person name="O'Malley R."/>
            <person name="Daum C."/>
            <person name="Shapiro N."/>
            <person name="Ivanova N."/>
            <person name="Kyrpides N."/>
            <person name="Woyke T."/>
        </authorList>
    </citation>
    <scope>NUCLEOTIDE SEQUENCE [LARGE SCALE GENOMIC DNA]</scope>
    <source>
        <strain evidence="3">AT2.8</strain>
    </source>
</reference>
<dbReference type="CDD" id="cd08489">
    <property type="entry name" value="PBP2_NikA"/>
    <property type="match status" value="1"/>
</dbReference>
<dbReference type="GO" id="GO:0015675">
    <property type="term" value="P:nickel cation transport"/>
    <property type="evidence" value="ECO:0007669"/>
    <property type="project" value="InterPro"/>
</dbReference>
<protein>
    <submittedName>
        <fullName evidence="2">Nickel transport system substrate-binding protein</fullName>
    </submittedName>
</protein>
<organism evidence="2 3">
    <name type="scientific">Neobacillus niacini</name>
    <dbReference type="NCBI Taxonomy" id="86668"/>
    <lineage>
        <taxon>Bacteria</taxon>
        <taxon>Bacillati</taxon>
        <taxon>Bacillota</taxon>
        <taxon>Bacilli</taxon>
        <taxon>Bacillales</taxon>
        <taxon>Bacillaceae</taxon>
        <taxon>Neobacillus</taxon>
    </lineage>
</organism>
<sequence length="540" mass="60649">MFYTISRRNILLTSIFIFLFSTILLGCTNASDEASTSKDDNENMLTIAWPRDVGAMNPHIYNPSQLFAQSMVYEPLVSYGIGGKLKPNLAESWEISTDGKVYTFHLRQNVKFSDGTSFNADIVKKNFDTVLNHMELHSWLGFLSKIASTEVIDEFTFKMTLTEAYYPTIQELAVVRPVRILGEAGFPADGDTSKGVEKAVGTGPWILDEYKQDEYAIFTRNENYWGELPNVEKIKVKVIPDAETRVLAFEKGELDLIYGEGVISLDAFKQLESTGKYETTISDPVATRQLVLNTTRETLSDERVRQALHYGFNKEAMVKGITSGLEESADFILPTNLPYTSDIDVESIDYDVKKAEALLDEAGWILPKGKTVREKDGKLLEIEMMYDSAESIQKAMAETLQSEWGAIGVKLNIVGVELAVQVQRFKDNDFEINFFSNYGAPYDPHTFINIVAKEGFGFNEAISAYPNKAEILKQIALIPQTTDEAERQQLYTSVLTSLQDQGAILPISYIKKTAIYQKDVTNFNFSANRDENPFTGISIK</sequence>
<dbReference type="InterPro" id="IPR030678">
    <property type="entry name" value="Peptide/Ni-bd"/>
</dbReference>
<evidence type="ECO:0000259" key="1">
    <source>
        <dbReference type="Pfam" id="PF00496"/>
    </source>
</evidence>
<dbReference type="GO" id="GO:1904680">
    <property type="term" value="F:peptide transmembrane transporter activity"/>
    <property type="evidence" value="ECO:0007669"/>
    <property type="project" value="TreeGrafter"/>
</dbReference>
<dbReference type="NCBIfam" id="TIGR02294">
    <property type="entry name" value="nickel_nikA"/>
    <property type="match status" value="1"/>
</dbReference>
<dbReference type="PROSITE" id="PS51257">
    <property type="entry name" value="PROKAR_LIPOPROTEIN"/>
    <property type="match status" value="1"/>
</dbReference>
<dbReference type="PIRSF" id="PIRSF002741">
    <property type="entry name" value="MppA"/>
    <property type="match status" value="1"/>
</dbReference>
<dbReference type="InterPro" id="IPR039424">
    <property type="entry name" value="SBP_5"/>
</dbReference>
<gene>
    <name evidence="2" type="ORF">F4694_003901</name>
</gene>
<feature type="domain" description="Solute-binding protein family 5" evidence="1">
    <location>
        <begin position="84"/>
        <end position="452"/>
    </location>
</feature>
<accession>A0A852THB6</accession>
<dbReference type="SUPFAM" id="SSF53850">
    <property type="entry name" value="Periplasmic binding protein-like II"/>
    <property type="match status" value="1"/>
</dbReference>